<reference evidence="6 7" key="1">
    <citation type="journal article" date="2022" name="Allergy">
        <title>Genome assembly and annotation of Periplaneta americana reveal a comprehensive cockroach allergen profile.</title>
        <authorList>
            <person name="Wang L."/>
            <person name="Xiong Q."/>
            <person name="Saelim N."/>
            <person name="Wang L."/>
            <person name="Nong W."/>
            <person name="Wan A.T."/>
            <person name="Shi M."/>
            <person name="Liu X."/>
            <person name="Cao Q."/>
            <person name="Hui J.H.L."/>
            <person name="Sookrung N."/>
            <person name="Leung T.F."/>
            <person name="Tungtrongchitr A."/>
            <person name="Tsui S.K.W."/>
        </authorList>
    </citation>
    <scope>NUCLEOTIDE SEQUENCE [LARGE SCALE GENOMIC DNA]</scope>
    <source>
        <strain evidence="6">PWHHKU_190912</strain>
    </source>
</reference>
<dbReference type="Gene3D" id="3.40.50.410">
    <property type="entry name" value="von Willebrand factor, type A domain"/>
    <property type="match status" value="2"/>
</dbReference>
<keyword evidence="7" id="KW-1185">Reference proteome</keyword>
<dbReference type="Pfam" id="PF01607">
    <property type="entry name" value="CBM_14"/>
    <property type="match status" value="1"/>
</dbReference>
<comment type="caution">
    <text evidence="2">Lacks conserved residue(s) required for the propagation of feature annotation.</text>
</comment>
<feature type="domain" description="Chitin-binding type-2" evidence="5">
    <location>
        <begin position="42"/>
        <end position="99"/>
    </location>
</feature>
<evidence type="ECO:0000256" key="1">
    <source>
        <dbReference type="ARBA" id="ARBA00023157"/>
    </source>
</evidence>
<dbReference type="SUPFAM" id="SSF57535">
    <property type="entry name" value="Complement control module/SCR domain"/>
    <property type="match status" value="1"/>
</dbReference>
<dbReference type="SUPFAM" id="SSF57625">
    <property type="entry name" value="Invertebrate chitin-binding proteins"/>
    <property type="match status" value="1"/>
</dbReference>
<dbReference type="CDD" id="cd00033">
    <property type="entry name" value="CCP"/>
    <property type="match status" value="1"/>
</dbReference>
<evidence type="ECO:0000313" key="7">
    <source>
        <dbReference type="Proteomes" id="UP001148838"/>
    </source>
</evidence>
<dbReference type="Pfam" id="PF00084">
    <property type="entry name" value="Sushi"/>
    <property type="match status" value="1"/>
</dbReference>
<dbReference type="PROSITE" id="PS50940">
    <property type="entry name" value="CHIT_BIND_II"/>
    <property type="match status" value="1"/>
</dbReference>
<keyword evidence="1" id="KW-1015">Disulfide bond</keyword>
<feature type="domain" description="Sushi" evidence="4">
    <location>
        <begin position="87"/>
        <end position="164"/>
    </location>
</feature>
<feature type="domain" description="VWFA" evidence="3">
    <location>
        <begin position="185"/>
        <end position="436"/>
    </location>
</feature>
<evidence type="ECO:0000259" key="3">
    <source>
        <dbReference type="PROSITE" id="PS50234"/>
    </source>
</evidence>
<dbReference type="Gene3D" id="2.170.140.10">
    <property type="entry name" value="Chitin binding domain"/>
    <property type="match status" value="1"/>
</dbReference>
<dbReference type="InterPro" id="IPR035976">
    <property type="entry name" value="Sushi/SCR/CCP_sf"/>
</dbReference>
<dbReference type="SMART" id="SM00327">
    <property type="entry name" value="VWA"/>
    <property type="match status" value="1"/>
</dbReference>
<organism evidence="6 7">
    <name type="scientific">Periplaneta americana</name>
    <name type="common">American cockroach</name>
    <name type="synonym">Blatta americana</name>
    <dbReference type="NCBI Taxonomy" id="6978"/>
    <lineage>
        <taxon>Eukaryota</taxon>
        <taxon>Metazoa</taxon>
        <taxon>Ecdysozoa</taxon>
        <taxon>Arthropoda</taxon>
        <taxon>Hexapoda</taxon>
        <taxon>Insecta</taxon>
        <taxon>Pterygota</taxon>
        <taxon>Neoptera</taxon>
        <taxon>Polyneoptera</taxon>
        <taxon>Dictyoptera</taxon>
        <taxon>Blattodea</taxon>
        <taxon>Blattoidea</taxon>
        <taxon>Blattidae</taxon>
        <taxon>Blattinae</taxon>
        <taxon>Periplaneta</taxon>
    </lineage>
</organism>
<keyword evidence="2" id="KW-0768">Sushi</keyword>
<dbReference type="PANTHER" id="PTHR24020:SF20">
    <property type="entry name" value="PH DOMAIN-CONTAINING PROTEIN"/>
    <property type="match status" value="1"/>
</dbReference>
<dbReference type="InterPro" id="IPR036508">
    <property type="entry name" value="Chitin-bd_dom_sf"/>
</dbReference>
<dbReference type="Proteomes" id="UP001148838">
    <property type="component" value="Unassembled WGS sequence"/>
</dbReference>
<evidence type="ECO:0000313" key="6">
    <source>
        <dbReference type="EMBL" id="KAJ4450067.1"/>
    </source>
</evidence>
<dbReference type="PANTHER" id="PTHR24020">
    <property type="entry name" value="COLLAGEN ALPHA"/>
    <property type="match status" value="1"/>
</dbReference>
<accession>A0ABQ8TVF3</accession>
<dbReference type="InterPro" id="IPR036465">
    <property type="entry name" value="vWFA_dom_sf"/>
</dbReference>
<name>A0ABQ8TVF3_PERAM</name>
<dbReference type="SUPFAM" id="SSF53300">
    <property type="entry name" value="vWA-like"/>
    <property type="match status" value="1"/>
</dbReference>
<evidence type="ECO:0000259" key="4">
    <source>
        <dbReference type="PROSITE" id="PS50923"/>
    </source>
</evidence>
<comment type="caution">
    <text evidence="6">The sequence shown here is derived from an EMBL/GenBank/DDBJ whole genome shotgun (WGS) entry which is preliminary data.</text>
</comment>
<gene>
    <name evidence="6" type="ORF">ANN_01474</name>
</gene>
<evidence type="ECO:0000256" key="2">
    <source>
        <dbReference type="PROSITE-ProRule" id="PRU00302"/>
    </source>
</evidence>
<dbReference type="Gene3D" id="2.10.70.10">
    <property type="entry name" value="Complement Module, domain 1"/>
    <property type="match status" value="1"/>
</dbReference>
<dbReference type="PROSITE" id="PS50234">
    <property type="entry name" value="VWFA"/>
    <property type="match status" value="1"/>
</dbReference>
<dbReference type="InterPro" id="IPR002557">
    <property type="entry name" value="Chitin-bd_dom"/>
</dbReference>
<dbReference type="EMBL" id="JAJSOF020000003">
    <property type="protein sequence ID" value="KAJ4450067.1"/>
    <property type="molecule type" value="Genomic_DNA"/>
</dbReference>
<dbReference type="CDD" id="cd01450">
    <property type="entry name" value="vWFA_subfamily_ECM"/>
    <property type="match status" value="1"/>
</dbReference>
<dbReference type="InterPro" id="IPR002035">
    <property type="entry name" value="VWF_A"/>
</dbReference>
<protein>
    <submittedName>
        <fullName evidence="6">Uncharacterized protein</fullName>
    </submittedName>
</protein>
<dbReference type="PROSITE" id="PS50923">
    <property type="entry name" value="SUSHI"/>
    <property type="match status" value="1"/>
</dbReference>
<dbReference type="SMART" id="SM00494">
    <property type="entry name" value="ChtBD2"/>
    <property type="match status" value="1"/>
</dbReference>
<sequence length="473" mass="51252">MAGLCEGGNESPGSLKANVWLRIAVVTAAMLIVHTGVPATPSIKCPTITGNETVPHPVNCSQYYMCVYGKPELMLCPAGLHFSVKLNDCDDPDDANCDKHCDALVDDVGGTWTPSPCTTEASNVGTTCNLNCNTNFTLSGSASVQCTENGWNSSNGNALPKCITLQCLSNQIVGQMNKTLSKEAGLLFVLDESGSIGSGDFQKSKAFVNDIISRFPLSATRSAGVITFDSNPIVRIPLRETSTSNFQATVSNLPYRGGGTKVREAMEEAIAEIARHRVHPLTLVRHYCKIMEVIDALDITDISAVAAVKSLPSEQLLEDILFIDSNLKIVSLLESSKLQLSEALNIVDKVSQTVIQNNNSLISEKVKFLITDGQTETDATEPCNRIKAAKNPIFTIAVKDSKLHYVESLASLGDNGIKHFFHTRDFGILKSIGQYINQSPILSPLNHVPFLLTHPVFELREERAVLEAMLPEC</sequence>
<proteinExistence type="predicted"/>
<dbReference type="InterPro" id="IPR050525">
    <property type="entry name" value="ECM_Assembly_Org"/>
</dbReference>
<dbReference type="SMART" id="SM00032">
    <property type="entry name" value="CCP"/>
    <property type="match status" value="1"/>
</dbReference>
<dbReference type="InterPro" id="IPR000436">
    <property type="entry name" value="Sushi_SCR_CCP_dom"/>
</dbReference>
<dbReference type="Pfam" id="PF00092">
    <property type="entry name" value="VWA"/>
    <property type="match status" value="2"/>
</dbReference>
<evidence type="ECO:0000259" key="5">
    <source>
        <dbReference type="PROSITE" id="PS50940"/>
    </source>
</evidence>